<evidence type="ECO:0000259" key="2">
    <source>
        <dbReference type="Pfam" id="PF01757"/>
    </source>
</evidence>
<organism evidence="5">
    <name type="scientific">Bifidobacterium fermentum</name>
    <dbReference type="NCBI Taxonomy" id="3059035"/>
    <lineage>
        <taxon>Bacteria</taxon>
        <taxon>Bacillati</taxon>
        <taxon>Actinomycetota</taxon>
        <taxon>Actinomycetes</taxon>
        <taxon>Bifidobacteriales</taxon>
        <taxon>Bifidobacteriaceae</taxon>
        <taxon>Bifidobacterium</taxon>
    </lineage>
</organism>
<evidence type="ECO:0000313" key="4">
    <source>
        <dbReference type="EMBL" id="XDS48976.1"/>
    </source>
</evidence>
<dbReference type="EMBL" id="CP129675">
    <property type="protein sequence ID" value="XDS46244.1"/>
    <property type="molecule type" value="Genomic_DNA"/>
</dbReference>
<dbReference type="Pfam" id="PF01757">
    <property type="entry name" value="Acyl_transf_3"/>
    <property type="match status" value="1"/>
</dbReference>
<feature type="transmembrane region" description="Helical" evidence="1">
    <location>
        <begin position="321"/>
        <end position="341"/>
    </location>
</feature>
<feature type="transmembrane region" description="Helical" evidence="1">
    <location>
        <begin position="150"/>
        <end position="168"/>
    </location>
</feature>
<dbReference type="AlphaFoldDB" id="A0AB39UM04"/>
<protein>
    <submittedName>
        <fullName evidence="5">Acyltransferase family protein</fullName>
    </submittedName>
</protein>
<dbReference type="KEGG" id="bfk:QN062_07315"/>
<gene>
    <name evidence="5" type="ORF">QN062_07315</name>
    <name evidence="4" type="ORF">QN216_01510</name>
    <name evidence="3" type="ORF">QN217_08945</name>
</gene>
<dbReference type="RefSeq" id="WP_369341172.1">
    <property type="nucleotide sequence ID" value="NZ_CP129675.1"/>
</dbReference>
<feature type="transmembrane region" description="Helical" evidence="1">
    <location>
        <begin position="215"/>
        <end position="232"/>
    </location>
</feature>
<name>A0AB39UM04_9BIFI</name>
<feature type="transmembrane region" description="Helical" evidence="1">
    <location>
        <begin position="110"/>
        <end position="130"/>
    </location>
</feature>
<keyword evidence="5" id="KW-0808">Transferase</keyword>
<proteinExistence type="predicted"/>
<keyword evidence="1" id="KW-0472">Membrane</keyword>
<dbReference type="GO" id="GO:0016747">
    <property type="term" value="F:acyltransferase activity, transferring groups other than amino-acyl groups"/>
    <property type="evidence" value="ECO:0007669"/>
    <property type="project" value="InterPro"/>
</dbReference>
<evidence type="ECO:0000256" key="1">
    <source>
        <dbReference type="SAM" id="Phobius"/>
    </source>
</evidence>
<sequence length="413" mass="45837">MRSKKMRNERIEFLRVCAIIGISAFHVLLAWFQQASGLDAIHPQAVASHANLLAESFPSMWLMSVVNLLGAWGNHVFYMISGFFLISSLAAQSRQVGFWRQQCVATLRRCVVIIVTLAFYAGIALLVNAYVMPIPGVGASTWLGMDLEFIWLYLIFVAIAPAIAWAIERIGSFRAEMLVVAMLVVVYLLNGYIAFFDQGNLDGRGLGDWRKQMSAITYLFSFVFAGLIGRRLREAQSSAEDSKLHGLVECMKSPKVLKWLILVACACIVMLTGILAFSRRNDLLYALSFKSTSVLSFVMALLALLICALPERSVRLDSQSGSRFIAAINVLAPGILGFYIAQSLMHELWYKASYYVMHGLLAQATRLSGVAGSGMLVVFFGFAILFAAAFASFVCLFDRFSRQPVLRMLRLSH</sequence>
<feature type="transmembrane region" description="Helical" evidence="1">
    <location>
        <begin position="12"/>
        <end position="32"/>
    </location>
</feature>
<reference evidence="5" key="1">
    <citation type="submission" date="2023-07" db="EMBL/GenBank/DDBJ databases">
        <title>Bifidobacterium aquikefiriaerophilum sp. nov. and Bifidobacterium eccum sp. nov., isolated from water kefir.</title>
        <authorList>
            <person name="Breselge S."/>
            <person name="Bellassi P."/>
            <person name="Barcenilla C."/>
            <person name="Alvarez-Ordonez A."/>
            <person name="Morelli L."/>
            <person name="Cotter P.D."/>
        </authorList>
    </citation>
    <scope>NUCLEOTIDE SEQUENCE</scope>
    <source>
        <strain evidence="5">WK012_4_13</strain>
        <strain evidence="4">WK013_4_14</strain>
        <strain evidence="3">WK048_4_13</strain>
    </source>
</reference>
<keyword evidence="1" id="KW-1133">Transmembrane helix</keyword>
<keyword evidence="1" id="KW-0812">Transmembrane</keyword>
<evidence type="ECO:0000313" key="3">
    <source>
        <dbReference type="EMBL" id="XDS46244.1"/>
    </source>
</evidence>
<feature type="transmembrane region" description="Helical" evidence="1">
    <location>
        <begin position="175"/>
        <end position="195"/>
    </location>
</feature>
<feature type="transmembrane region" description="Helical" evidence="1">
    <location>
        <begin position="61"/>
        <end position="89"/>
    </location>
</feature>
<feature type="domain" description="Acyltransferase 3" evidence="2">
    <location>
        <begin position="9"/>
        <end position="389"/>
    </location>
</feature>
<evidence type="ECO:0000313" key="5">
    <source>
        <dbReference type="EMBL" id="XDS50200.1"/>
    </source>
</evidence>
<dbReference type="EMBL" id="CP129682">
    <property type="protein sequence ID" value="XDS48976.1"/>
    <property type="molecule type" value="Genomic_DNA"/>
</dbReference>
<feature type="transmembrane region" description="Helical" evidence="1">
    <location>
        <begin position="375"/>
        <end position="397"/>
    </location>
</feature>
<feature type="transmembrane region" description="Helical" evidence="1">
    <location>
        <begin position="259"/>
        <end position="277"/>
    </location>
</feature>
<dbReference type="InterPro" id="IPR002656">
    <property type="entry name" value="Acyl_transf_3_dom"/>
</dbReference>
<accession>A0AB39UM04</accession>
<dbReference type="EMBL" id="CP129683">
    <property type="protein sequence ID" value="XDS50200.1"/>
    <property type="molecule type" value="Genomic_DNA"/>
</dbReference>
<feature type="transmembrane region" description="Helical" evidence="1">
    <location>
        <begin position="283"/>
        <end position="309"/>
    </location>
</feature>
<keyword evidence="5" id="KW-0012">Acyltransferase</keyword>